<dbReference type="AlphaFoldDB" id="A0A3P6DVM1"/>
<dbReference type="EMBL" id="LR031601">
    <property type="protein sequence ID" value="VDD24562.1"/>
    <property type="molecule type" value="Genomic_DNA"/>
</dbReference>
<protein>
    <submittedName>
        <fullName evidence="1">Uncharacterized protein</fullName>
    </submittedName>
</protein>
<sequence>MIQQESHKVTLALWMDGRYQKTIGSGEFNNRRLAAFQPSSLPSPFRT</sequence>
<accession>A0A3P6DVM1</accession>
<proteinExistence type="predicted"/>
<gene>
    <name evidence="1" type="ORF">BRASC58T46470Z</name>
</gene>
<name>A0A3P6DVM1_BRACM</name>
<reference evidence="1" key="1">
    <citation type="submission" date="2018-11" db="EMBL/GenBank/DDBJ databases">
        <authorList>
            <consortium name="Genoscope - CEA"/>
            <person name="William W."/>
        </authorList>
    </citation>
    <scope>NUCLEOTIDE SEQUENCE</scope>
</reference>
<evidence type="ECO:0000313" key="1">
    <source>
        <dbReference type="EMBL" id="VDD24562.1"/>
    </source>
</evidence>
<organism evidence="1">
    <name type="scientific">Brassica campestris</name>
    <name type="common">Field mustard</name>
    <dbReference type="NCBI Taxonomy" id="3711"/>
    <lineage>
        <taxon>Eukaryota</taxon>
        <taxon>Viridiplantae</taxon>
        <taxon>Streptophyta</taxon>
        <taxon>Embryophyta</taxon>
        <taxon>Tracheophyta</taxon>
        <taxon>Spermatophyta</taxon>
        <taxon>Magnoliopsida</taxon>
        <taxon>eudicotyledons</taxon>
        <taxon>Gunneridae</taxon>
        <taxon>Pentapetalae</taxon>
        <taxon>rosids</taxon>
        <taxon>malvids</taxon>
        <taxon>Brassicales</taxon>
        <taxon>Brassicaceae</taxon>
        <taxon>Brassiceae</taxon>
        <taxon>Brassica</taxon>
    </lineage>
</organism>